<reference evidence="2" key="1">
    <citation type="journal article" date="2005" name="BMC Biol.">
        <title>The sequence of rice chromosomes 11 and 12, rich in disease resistance genes and recent gene duplications.</title>
        <authorList>
            <consortium name="The rice chromosomes 11 and 12 sequencing consortia"/>
        </authorList>
    </citation>
    <scope>NUCLEOTIDE SEQUENCE [LARGE SCALE GENOMIC DNA]</scope>
</reference>
<gene>
    <name evidence="2" type="ordered locus">LOC_Os11g32390</name>
</gene>
<protein>
    <submittedName>
        <fullName evidence="2">Uncharacterized protein</fullName>
    </submittedName>
</protein>
<name>Q2R3C7_ORYSJ</name>
<feature type="region of interest" description="Disordered" evidence="1">
    <location>
        <begin position="1"/>
        <end position="27"/>
    </location>
</feature>
<organism evidence="2">
    <name type="scientific">Oryza sativa subsp. japonica</name>
    <name type="common">Rice</name>
    <dbReference type="NCBI Taxonomy" id="39947"/>
    <lineage>
        <taxon>Eukaryota</taxon>
        <taxon>Viridiplantae</taxon>
        <taxon>Streptophyta</taxon>
        <taxon>Embryophyta</taxon>
        <taxon>Tracheophyta</taxon>
        <taxon>Spermatophyta</taxon>
        <taxon>Magnoliopsida</taxon>
        <taxon>Liliopsida</taxon>
        <taxon>Poales</taxon>
        <taxon>Poaceae</taxon>
        <taxon>BOP clade</taxon>
        <taxon>Oryzoideae</taxon>
        <taxon>Oryzeae</taxon>
        <taxon>Oryzinae</taxon>
        <taxon>Oryza</taxon>
        <taxon>Oryza sativa</taxon>
    </lineage>
</organism>
<accession>Q2R3C7</accession>
<evidence type="ECO:0000256" key="1">
    <source>
        <dbReference type="SAM" id="MobiDB-lite"/>
    </source>
</evidence>
<feature type="compositionally biased region" description="Basic residues" evidence="1">
    <location>
        <begin position="1"/>
        <end position="19"/>
    </location>
</feature>
<reference evidence="2" key="3">
    <citation type="submission" date="2006-01" db="EMBL/GenBank/DDBJ databases">
        <authorList>
            <person name="Buell R."/>
        </authorList>
    </citation>
    <scope>NUCLEOTIDE SEQUENCE</scope>
</reference>
<dbReference type="EMBL" id="DP000010">
    <property type="protein sequence ID" value="ABA94020.1"/>
    <property type="molecule type" value="Genomic_DNA"/>
</dbReference>
<dbReference type="AlphaFoldDB" id="Q2R3C7"/>
<proteinExistence type="predicted"/>
<sequence length="114" mass="13534">MAAVWRRRRFSTPPQRRRNPLPSSASTTSEEVFGRLLQRPSFRRSRAEFDIHILKRTYFIVYTLSESSVYTQEPSRQIMCLMHQITFLLHGFYLLRVKQLGEPLEFLPLYPASK</sequence>
<evidence type="ECO:0000313" key="2">
    <source>
        <dbReference type="EMBL" id="ABA94020.1"/>
    </source>
</evidence>
<reference evidence="2" key="2">
    <citation type="submission" date="2005-04" db="EMBL/GenBank/DDBJ databases">
        <authorList>
            <person name="Buell C.R."/>
            <person name="Wing R.A."/>
            <person name="McCombie W.A."/>
            <person name="Ouyang S."/>
        </authorList>
    </citation>
    <scope>NUCLEOTIDE SEQUENCE</scope>
</reference>